<evidence type="ECO:0008006" key="5">
    <source>
        <dbReference type="Google" id="ProtNLM"/>
    </source>
</evidence>
<protein>
    <recommendedName>
        <fullName evidence="5">Pentatricopeptide repeat-containing protein</fullName>
    </recommendedName>
</protein>
<keyword evidence="4" id="KW-1185">Reference proteome</keyword>
<dbReference type="InterPro" id="IPR002885">
    <property type="entry name" value="PPR_rpt"/>
</dbReference>
<dbReference type="InterPro" id="IPR046960">
    <property type="entry name" value="PPR_At4g14850-like_plant"/>
</dbReference>
<dbReference type="PROSITE" id="PS51375">
    <property type="entry name" value="PPR"/>
    <property type="match status" value="2"/>
</dbReference>
<dbReference type="InterPro" id="IPR011990">
    <property type="entry name" value="TPR-like_helical_dom_sf"/>
</dbReference>
<evidence type="ECO:0000313" key="4">
    <source>
        <dbReference type="Proteomes" id="UP001396334"/>
    </source>
</evidence>
<dbReference type="SUPFAM" id="SSF48452">
    <property type="entry name" value="TPR-like"/>
    <property type="match status" value="1"/>
</dbReference>
<sequence>MVGPMFAGKTATLLRRIQAQTNNGSFQAKLHKNYVHLNKALMGLCFSGRLREAVGLLWRTRLKADDATYALLLQECIFRKEYRSGRRIHAQMVVIGYVPNEYLKIKLLILYAKLGDLRTAYVLFDNLLEKTLVSWNAMIAGFVQKGCAESGLGLYYDMRRNGLMPDQYTFASMFRACASLASLEHGKRAHGILIKSHIRENVVVSSALMDMYFKCCSLTDAHRVFNEIVNRNVVTWTSLICGYGQHGRVNEVLESFDEMINEGFRPNYVTFLAVLSACSHGGLVDIGWHYFLSMTRDYGIQPRGQHYAAMVDLLGRSGKLCEAYEFVLNSPFKEHPAIWGALLGACQIHGDMDLAKLAADKFLELDPENAGTYVVLSNAYATFGFWEILAELRKKMRSSGVIKEPAYSRIEIQGKDHFFLRGDVSHERSAEIYKRLFFVTFSRASSVKLIPSKTLYTVSCEADYYDGKNVMATYLRGVGHLPESLMIEVETLWKTWSVYLNEYG</sequence>
<dbReference type="PANTHER" id="PTHR47926:SF347">
    <property type="entry name" value="PENTATRICOPEPTIDE REPEAT-CONTAINING PROTEIN"/>
    <property type="match status" value="1"/>
</dbReference>
<dbReference type="EMBL" id="JBBPBN010000021">
    <property type="protein sequence ID" value="KAK9014507.1"/>
    <property type="molecule type" value="Genomic_DNA"/>
</dbReference>
<name>A0ABR2RNT4_9ROSI</name>
<dbReference type="InterPro" id="IPR046848">
    <property type="entry name" value="E_motif"/>
</dbReference>
<organism evidence="3 4">
    <name type="scientific">Hibiscus sabdariffa</name>
    <name type="common">roselle</name>
    <dbReference type="NCBI Taxonomy" id="183260"/>
    <lineage>
        <taxon>Eukaryota</taxon>
        <taxon>Viridiplantae</taxon>
        <taxon>Streptophyta</taxon>
        <taxon>Embryophyta</taxon>
        <taxon>Tracheophyta</taxon>
        <taxon>Spermatophyta</taxon>
        <taxon>Magnoliopsida</taxon>
        <taxon>eudicotyledons</taxon>
        <taxon>Gunneridae</taxon>
        <taxon>Pentapetalae</taxon>
        <taxon>rosids</taxon>
        <taxon>malvids</taxon>
        <taxon>Malvales</taxon>
        <taxon>Malvaceae</taxon>
        <taxon>Malvoideae</taxon>
        <taxon>Hibiscus</taxon>
    </lineage>
</organism>
<evidence type="ECO:0000256" key="1">
    <source>
        <dbReference type="ARBA" id="ARBA00022737"/>
    </source>
</evidence>
<dbReference type="PANTHER" id="PTHR47926">
    <property type="entry name" value="PENTATRICOPEPTIDE REPEAT-CONTAINING PROTEIN"/>
    <property type="match status" value="1"/>
</dbReference>
<feature type="repeat" description="PPR" evidence="2">
    <location>
        <begin position="232"/>
        <end position="266"/>
    </location>
</feature>
<proteinExistence type="predicted"/>
<dbReference type="Gene3D" id="1.25.40.10">
    <property type="entry name" value="Tetratricopeptide repeat domain"/>
    <property type="match status" value="3"/>
</dbReference>
<dbReference type="Proteomes" id="UP001396334">
    <property type="component" value="Unassembled WGS sequence"/>
</dbReference>
<evidence type="ECO:0000256" key="2">
    <source>
        <dbReference type="PROSITE-ProRule" id="PRU00708"/>
    </source>
</evidence>
<keyword evidence="1" id="KW-0677">Repeat</keyword>
<comment type="caution">
    <text evidence="3">The sequence shown here is derived from an EMBL/GenBank/DDBJ whole genome shotgun (WGS) entry which is preliminary data.</text>
</comment>
<dbReference type="Pfam" id="PF13041">
    <property type="entry name" value="PPR_2"/>
    <property type="match status" value="2"/>
</dbReference>
<feature type="repeat" description="PPR" evidence="2">
    <location>
        <begin position="131"/>
        <end position="165"/>
    </location>
</feature>
<gene>
    <name evidence="3" type="ORF">V6N11_005662</name>
</gene>
<accession>A0ABR2RNT4</accession>
<dbReference type="NCBIfam" id="TIGR00756">
    <property type="entry name" value="PPR"/>
    <property type="match status" value="2"/>
</dbReference>
<evidence type="ECO:0000313" key="3">
    <source>
        <dbReference type="EMBL" id="KAK9014507.1"/>
    </source>
</evidence>
<reference evidence="3 4" key="1">
    <citation type="journal article" date="2024" name="G3 (Bethesda)">
        <title>Genome assembly of Hibiscus sabdariffa L. provides insights into metabolisms of medicinal natural products.</title>
        <authorList>
            <person name="Kim T."/>
        </authorList>
    </citation>
    <scope>NUCLEOTIDE SEQUENCE [LARGE SCALE GENOMIC DNA]</scope>
    <source>
        <strain evidence="3">TK-2024</strain>
        <tissue evidence="3">Old leaves</tissue>
    </source>
</reference>
<dbReference type="Pfam" id="PF20431">
    <property type="entry name" value="E_motif"/>
    <property type="match status" value="1"/>
</dbReference>